<dbReference type="GO" id="GO:0006886">
    <property type="term" value="P:intracellular protein transport"/>
    <property type="evidence" value="ECO:0007669"/>
    <property type="project" value="InterPro"/>
</dbReference>
<sequence length="323" mass="37719">MAGVDQAVNLNLGVMDALNHHLMIHHHFHNDHHLHLLMPNKMSTAHANRRLHSSLLDCAVSSSATSFSRLKWAIRVLPPHLRLAIYEKMHDQGRLCQLGYEWCDLEVFEMVLSVKHRRYQVHQIFQALMDHGLRLNEVLTSCLHTKCSQFLAEKRWTVKEVTNLLNLSIDLGRFLLDASWYVASQRCFQLSLTIIDETHNVSCDWRDWQRIQVYHWLMDVYNSNCVYKDALVLYERSWALVKKYSEQKRPPLNLADVFIQYALMFFNVGDYDQAVGWAVDALKQIDGGRTSIRTVIEVCRHASKMLLTRRQFKQAELLVQHAV</sequence>
<dbReference type="GO" id="GO:0031462">
    <property type="term" value="C:Cul2-RING ubiquitin ligase complex"/>
    <property type="evidence" value="ECO:0007669"/>
    <property type="project" value="TreeGrafter"/>
</dbReference>
<dbReference type="Gene3D" id="1.25.40.10">
    <property type="entry name" value="Tetratricopeptide repeat domain"/>
    <property type="match status" value="1"/>
</dbReference>
<dbReference type="WBParaSite" id="PSAMB.scaffold10914size3748.g33718.t1">
    <property type="protein sequence ID" value="PSAMB.scaffold10914size3748.g33718.t1"/>
    <property type="gene ID" value="PSAMB.scaffold10914size3748.g33718"/>
</dbReference>
<dbReference type="GO" id="GO:1990756">
    <property type="term" value="F:ubiquitin-like ligase-substrate adaptor activity"/>
    <property type="evidence" value="ECO:0007669"/>
    <property type="project" value="TreeGrafter"/>
</dbReference>
<dbReference type="PANTHER" id="PTHR46575:SF1">
    <property type="entry name" value="AMYLOID PROTEIN-BINDING PROTEIN 2"/>
    <property type="match status" value="1"/>
</dbReference>
<organism evidence="1 2">
    <name type="scientific">Plectus sambesii</name>
    <dbReference type="NCBI Taxonomy" id="2011161"/>
    <lineage>
        <taxon>Eukaryota</taxon>
        <taxon>Metazoa</taxon>
        <taxon>Ecdysozoa</taxon>
        <taxon>Nematoda</taxon>
        <taxon>Chromadorea</taxon>
        <taxon>Plectida</taxon>
        <taxon>Plectina</taxon>
        <taxon>Plectoidea</taxon>
        <taxon>Plectidae</taxon>
        <taxon>Plectus</taxon>
    </lineage>
</organism>
<protein>
    <submittedName>
        <fullName evidence="2">Uncharacterized protein</fullName>
    </submittedName>
</protein>
<dbReference type="GO" id="GO:0043161">
    <property type="term" value="P:proteasome-mediated ubiquitin-dependent protein catabolic process"/>
    <property type="evidence" value="ECO:0007669"/>
    <property type="project" value="TreeGrafter"/>
</dbReference>
<evidence type="ECO:0000313" key="1">
    <source>
        <dbReference type="Proteomes" id="UP000887566"/>
    </source>
</evidence>
<name>A0A914UL87_9BILA</name>
<dbReference type="SUPFAM" id="SSF48452">
    <property type="entry name" value="TPR-like"/>
    <property type="match status" value="1"/>
</dbReference>
<dbReference type="InterPro" id="IPR042476">
    <property type="entry name" value="APPBP2"/>
</dbReference>
<proteinExistence type="predicted"/>
<dbReference type="InterPro" id="IPR011990">
    <property type="entry name" value="TPR-like_helical_dom_sf"/>
</dbReference>
<dbReference type="PANTHER" id="PTHR46575">
    <property type="entry name" value="AMYLOID PROTEIN-BINDING PROTEIN 2"/>
    <property type="match status" value="1"/>
</dbReference>
<evidence type="ECO:0000313" key="2">
    <source>
        <dbReference type="WBParaSite" id="PSAMB.scaffold10914size3748.g33718.t1"/>
    </source>
</evidence>
<dbReference type="Proteomes" id="UP000887566">
    <property type="component" value="Unplaced"/>
</dbReference>
<dbReference type="AlphaFoldDB" id="A0A914UL87"/>
<reference evidence="2" key="1">
    <citation type="submission" date="2022-11" db="UniProtKB">
        <authorList>
            <consortium name="WormBaseParasite"/>
        </authorList>
    </citation>
    <scope>IDENTIFICATION</scope>
</reference>
<accession>A0A914UL87</accession>
<keyword evidence="1" id="KW-1185">Reference proteome</keyword>